<dbReference type="EMBL" id="CP063849">
    <property type="protein sequence ID" value="QOY90902.1"/>
    <property type="molecule type" value="Genomic_DNA"/>
</dbReference>
<name>A0A7S7NW58_PALFE</name>
<dbReference type="KEGG" id="pfer:IRI77_13435"/>
<protein>
    <submittedName>
        <fullName evidence="5">ATP-binding cassette domain-containing protein</fullName>
    </submittedName>
</protein>
<dbReference type="Proteomes" id="UP000593892">
    <property type="component" value="Chromosome"/>
</dbReference>
<dbReference type="PANTHER" id="PTHR42781">
    <property type="entry name" value="SPERMIDINE/PUTRESCINE IMPORT ATP-BINDING PROTEIN POTA"/>
    <property type="match status" value="1"/>
</dbReference>
<keyword evidence="2" id="KW-0547">Nucleotide-binding</keyword>
<accession>A0A7S7NW58</accession>
<evidence type="ECO:0000313" key="6">
    <source>
        <dbReference type="Proteomes" id="UP000593892"/>
    </source>
</evidence>
<evidence type="ECO:0000313" key="5">
    <source>
        <dbReference type="EMBL" id="QOY90902.1"/>
    </source>
</evidence>
<dbReference type="AlphaFoldDB" id="A0A7S7NW58"/>
<dbReference type="InterPro" id="IPR017871">
    <property type="entry name" value="ABC_transporter-like_CS"/>
</dbReference>
<dbReference type="GO" id="GO:0015697">
    <property type="term" value="P:quaternary ammonium group transport"/>
    <property type="evidence" value="ECO:0007669"/>
    <property type="project" value="UniProtKB-ARBA"/>
</dbReference>
<proteinExistence type="predicted"/>
<evidence type="ECO:0000256" key="3">
    <source>
        <dbReference type="ARBA" id="ARBA00022840"/>
    </source>
</evidence>
<dbReference type="Gene3D" id="3.40.50.300">
    <property type="entry name" value="P-loop containing nucleotide triphosphate hydrolases"/>
    <property type="match status" value="1"/>
</dbReference>
<organism evidence="5 6">
    <name type="scientific">Paludibaculum fermentans</name>
    <dbReference type="NCBI Taxonomy" id="1473598"/>
    <lineage>
        <taxon>Bacteria</taxon>
        <taxon>Pseudomonadati</taxon>
        <taxon>Acidobacteriota</taxon>
        <taxon>Terriglobia</taxon>
        <taxon>Bryobacterales</taxon>
        <taxon>Bryobacteraceae</taxon>
        <taxon>Paludibaculum</taxon>
    </lineage>
</organism>
<dbReference type="SUPFAM" id="SSF52540">
    <property type="entry name" value="P-loop containing nucleoside triphosphate hydrolases"/>
    <property type="match status" value="1"/>
</dbReference>
<evidence type="ECO:0000256" key="2">
    <source>
        <dbReference type="ARBA" id="ARBA00022741"/>
    </source>
</evidence>
<dbReference type="PANTHER" id="PTHR42781:SF4">
    <property type="entry name" value="SPERMIDINE_PUTRESCINE IMPORT ATP-BINDING PROTEIN POTA"/>
    <property type="match status" value="1"/>
</dbReference>
<dbReference type="InterPro" id="IPR003593">
    <property type="entry name" value="AAA+_ATPase"/>
</dbReference>
<reference evidence="5 6" key="1">
    <citation type="submission" date="2020-10" db="EMBL/GenBank/DDBJ databases">
        <title>Complete genome sequence of Paludibaculum fermentans P105T, a facultatively anaerobic acidobacterium capable of dissimilatory Fe(III) reduction.</title>
        <authorList>
            <person name="Dedysh S.N."/>
            <person name="Beletsky A.V."/>
            <person name="Kulichevskaya I.S."/>
            <person name="Mardanov A.V."/>
            <person name="Ravin N.V."/>
        </authorList>
    </citation>
    <scope>NUCLEOTIDE SEQUENCE [LARGE SCALE GENOMIC DNA]</scope>
    <source>
        <strain evidence="5 6">P105</strain>
    </source>
</reference>
<evidence type="ECO:0000259" key="4">
    <source>
        <dbReference type="PROSITE" id="PS50893"/>
    </source>
</evidence>
<dbReference type="InterPro" id="IPR003439">
    <property type="entry name" value="ABC_transporter-like_ATP-bd"/>
</dbReference>
<gene>
    <name evidence="5" type="ORF">IRI77_13435</name>
</gene>
<dbReference type="FunFam" id="3.40.50.300:FF:000425">
    <property type="entry name" value="Probable ABC transporter, ATP-binding subunit"/>
    <property type="match status" value="1"/>
</dbReference>
<dbReference type="RefSeq" id="WP_194452559.1">
    <property type="nucleotide sequence ID" value="NZ_CP063849.1"/>
</dbReference>
<keyword evidence="6" id="KW-1185">Reference proteome</keyword>
<dbReference type="Pfam" id="PF00005">
    <property type="entry name" value="ABC_tran"/>
    <property type="match status" value="1"/>
</dbReference>
<keyword evidence="1" id="KW-0813">Transport</keyword>
<dbReference type="InterPro" id="IPR050093">
    <property type="entry name" value="ABC_SmlMolc_Importer"/>
</dbReference>
<dbReference type="InterPro" id="IPR027417">
    <property type="entry name" value="P-loop_NTPase"/>
</dbReference>
<evidence type="ECO:0000256" key="1">
    <source>
        <dbReference type="ARBA" id="ARBA00022448"/>
    </source>
</evidence>
<keyword evidence="3 5" id="KW-0067">ATP-binding</keyword>
<dbReference type="GO" id="GO:0005524">
    <property type="term" value="F:ATP binding"/>
    <property type="evidence" value="ECO:0007669"/>
    <property type="project" value="UniProtKB-KW"/>
</dbReference>
<dbReference type="PROSITE" id="PS50893">
    <property type="entry name" value="ABC_TRANSPORTER_2"/>
    <property type="match status" value="1"/>
</dbReference>
<sequence length="259" mass="28441">MIQLEALTRRFDGQRAVDSVSLEVAEGELLVLLGGSGSGKTTTLKMINRLIEPTSGRVLLSGENVAGMKPYELRRRIGYVFQRIGLFPHMTVAENIAITPVLLGWDRDRIRSRVDELLELVELGPAMYRDRRPEALSGGQAQRVAVARALAAEPRVMLLDEPFGALDPLTRGRLQQSFLRIRQTLGLTAIFVTHDVMEAILLGDRIAVMDSGRVKQVGTARELLDSPVDESIRALINAPWSQAEIASDRVGRGHGTTPA</sequence>
<feature type="domain" description="ABC transporter" evidence="4">
    <location>
        <begin position="2"/>
        <end position="236"/>
    </location>
</feature>
<dbReference type="PROSITE" id="PS00211">
    <property type="entry name" value="ABC_TRANSPORTER_1"/>
    <property type="match status" value="1"/>
</dbReference>
<dbReference type="SMART" id="SM00382">
    <property type="entry name" value="AAA"/>
    <property type="match status" value="1"/>
</dbReference>
<dbReference type="GO" id="GO:0016887">
    <property type="term" value="F:ATP hydrolysis activity"/>
    <property type="evidence" value="ECO:0007669"/>
    <property type="project" value="InterPro"/>
</dbReference>